<accession>A0A4Q5M339</accession>
<evidence type="ECO:0000313" key="2">
    <source>
        <dbReference type="EMBL" id="RYU96744.1"/>
    </source>
</evidence>
<keyword evidence="1" id="KW-0175">Coiled coil</keyword>
<sequence>MAELTDSRKRAFTGVLVGALAVATAFGVYQAYRSSEISDERDRFTVQSDSLMTVKKNLEEEINGLTKDLNDERDENAELVNKTEYINGLLSEKEKVVARLNRETANLRKQGKSKDEQLTILNNQIIALNDVKALMERNLTDLQANNATLVSENTEWKAKYDELRTQSDELNTRIASLNKKVDDIIYDSPADNFKVEVLKPNSKVTAKAKKAHSLKVSFVVPEMVKTSTENMQTLYLTILDNKNVPVKGADKEVSIMKGEKLMPIAVHATQTVDFAKNPQNTTFMFDVKEKLTPGTYKASVYSNNDYLGTVEFKVRNSFLFF</sequence>
<dbReference type="OrthoDB" id="936592at2"/>
<evidence type="ECO:0000313" key="3">
    <source>
        <dbReference type="Proteomes" id="UP000293162"/>
    </source>
</evidence>
<dbReference type="EMBL" id="SEWF01000005">
    <property type="protein sequence ID" value="RYU96744.1"/>
    <property type="molecule type" value="Genomic_DNA"/>
</dbReference>
<name>A0A4Q5M339_9BACT</name>
<protein>
    <submittedName>
        <fullName evidence="2">Uncharacterized protein</fullName>
    </submittedName>
</protein>
<dbReference type="Proteomes" id="UP000293162">
    <property type="component" value="Unassembled WGS sequence"/>
</dbReference>
<dbReference type="AlphaFoldDB" id="A0A4Q5M339"/>
<proteinExistence type="predicted"/>
<gene>
    <name evidence="2" type="ORF">EWM59_04205</name>
</gene>
<comment type="caution">
    <text evidence="2">The sequence shown here is derived from an EMBL/GenBank/DDBJ whole genome shotgun (WGS) entry which is preliminary data.</text>
</comment>
<feature type="coiled-coil region" evidence="1">
    <location>
        <begin position="48"/>
        <end position="180"/>
    </location>
</feature>
<reference evidence="2 3" key="1">
    <citation type="submission" date="2019-02" db="EMBL/GenBank/DDBJ databases">
        <title>Bacterial novel species Emticicia sp. 17J42-9 isolated from soil.</title>
        <authorList>
            <person name="Jung H.-Y."/>
        </authorList>
    </citation>
    <scope>NUCLEOTIDE SEQUENCE [LARGE SCALE GENOMIC DNA]</scope>
    <source>
        <strain evidence="2 3">17J42-9</strain>
    </source>
</reference>
<keyword evidence="3" id="KW-1185">Reference proteome</keyword>
<dbReference type="RefSeq" id="WP_130019703.1">
    <property type="nucleotide sequence ID" value="NZ_SEWF01000005.1"/>
</dbReference>
<evidence type="ECO:0000256" key="1">
    <source>
        <dbReference type="SAM" id="Coils"/>
    </source>
</evidence>
<organism evidence="2 3">
    <name type="scientific">Emticicia agri</name>
    <dbReference type="NCBI Taxonomy" id="2492393"/>
    <lineage>
        <taxon>Bacteria</taxon>
        <taxon>Pseudomonadati</taxon>
        <taxon>Bacteroidota</taxon>
        <taxon>Cytophagia</taxon>
        <taxon>Cytophagales</taxon>
        <taxon>Leadbetterellaceae</taxon>
        <taxon>Emticicia</taxon>
    </lineage>
</organism>